<keyword evidence="6" id="KW-0482">Metalloprotease</keyword>
<evidence type="ECO:0000256" key="5">
    <source>
        <dbReference type="ARBA" id="ARBA00022833"/>
    </source>
</evidence>
<name>A0ABT0AEV5_9SPHN</name>
<keyword evidence="10" id="KW-1185">Reference proteome</keyword>
<feature type="signal peptide" evidence="7">
    <location>
        <begin position="1"/>
        <end position="25"/>
    </location>
</feature>
<dbReference type="InterPro" id="IPR050570">
    <property type="entry name" value="Cell_wall_metabolism_enzyme"/>
</dbReference>
<dbReference type="CDD" id="cd12797">
    <property type="entry name" value="M23_peptidase"/>
    <property type="match status" value="1"/>
</dbReference>
<keyword evidence="3" id="KW-0479">Metal-binding</keyword>
<feature type="domain" description="M23ase beta-sheet core" evidence="8">
    <location>
        <begin position="122"/>
        <end position="216"/>
    </location>
</feature>
<dbReference type="InterPro" id="IPR016047">
    <property type="entry name" value="M23ase_b-sheet_dom"/>
</dbReference>
<evidence type="ECO:0000313" key="9">
    <source>
        <dbReference type="EMBL" id="MCJ1961727.1"/>
    </source>
</evidence>
<feature type="chain" id="PRO_5045051501" evidence="7">
    <location>
        <begin position="26"/>
        <end position="234"/>
    </location>
</feature>
<organism evidence="9 10">
    <name type="scientific">Novosphingobium mangrovi</name>
    <name type="common">ex Hu et al. 2023</name>
    <dbReference type="NCBI Taxonomy" id="2930094"/>
    <lineage>
        <taxon>Bacteria</taxon>
        <taxon>Pseudomonadati</taxon>
        <taxon>Pseudomonadota</taxon>
        <taxon>Alphaproteobacteria</taxon>
        <taxon>Sphingomonadales</taxon>
        <taxon>Sphingomonadaceae</taxon>
        <taxon>Novosphingobium</taxon>
    </lineage>
</organism>
<keyword evidence="4" id="KW-0378">Hydrolase</keyword>
<evidence type="ECO:0000256" key="1">
    <source>
        <dbReference type="ARBA" id="ARBA00001947"/>
    </source>
</evidence>
<evidence type="ECO:0000256" key="4">
    <source>
        <dbReference type="ARBA" id="ARBA00022801"/>
    </source>
</evidence>
<keyword evidence="7" id="KW-0732">Signal</keyword>
<keyword evidence="5" id="KW-0862">Zinc</keyword>
<dbReference type="EMBL" id="JALHAT010000024">
    <property type="protein sequence ID" value="MCJ1961727.1"/>
    <property type="molecule type" value="Genomic_DNA"/>
</dbReference>
<dbReference type="SUPFAM" id="SSF51261">
    <property type="entry name" value="Duplicated hybrid motif"/>
    <property type="match status" value="1"/>
</dbReference>
<protein>
    <submittedName>
        <fullName evidence="9">M23 family metallopeptidase</fullName>
    </submittedName>
</protein>
<accession>A0ABT0AEV5</accession>
<evidence type="ECO:0000259" key="8">
    <source>
        <dbReference type="Pfam" id="PF01551"/>
    </source>
</evidence>
<evidence type="ECO:0000256" key="7">
    <source>
        <dbReference type="SAM" id="SignalP"/>
    </source>
</evidence>
<dbReference type="RefSeq" id="WP_243801092.1">
    <property type="nucleotide sequence ID" value="NZ_JALHAT010000024.1"/>
</dbReference>
<reference evidence="9" key="1">
    <citation type="submission" date="2022-03" db="EMBL/GenBank/DDBJ databases">
        <title>Identification of a novel bacterium isolated from mangrove sediments.</title>
        <authorList>
            <person name="Pan X."/>
        </authorList>
    </citation>
    <scope>NUCLEOTIDE SEQUENCE</scope>
    <source>
        <strain evidence="9">B2637</strain>
    </source>
</reference>
<dbReference type="Gene3D" id="2.70.70.10">
    <property type="entry name" value="Glucose Permease (Domain IIA)"/>
    <property type="match status" value="1"/>
</dbReference>
<keyword evidence="2" id="KW-0645">Protease</keyword>
<proteinExistence type="predicted"/>
<evidence type="ECO:0000256" key="2">
    <source>
        <dbReference type="ARBA" id="ARBA00022670"/>
    </source>
</evidence>
<evidence type="ECO:0000256" key="6">
    <source>
        <dbReference type="ARBA" id="ARBA00023049"/>
    </source>
</evidence>
<evidence type="ECO:0000256" key="3">
    <source>
        <dbReference type="ARBA" id="ARBA00022723"/>
    </source>
</evidence>
<evidence type="ECO:0000313" key="10">
    <source>
        <dbReference type="Proteomes" id="UP001162802"/>
    </source>
</evidence>
<comment type="caution">
    <text evidence="9">The sequence shown here is derived from an EMBL/GenBank/DDBJ whole genome shotgun (WGS) entry which is preliminary data.</text>
</comment>
<gene>
    <name evidence="9" type="ORF">MTR65_13610</name>
</gene>
<dbReference type="PANTHER" id="PTHR21666:SF288">
    <property type="entry name" value="CELL DIVISION PROTEIN YTFB"/>
    <property type="match status" value="1"/>
</dbReference>
<dbReference type="Proteomes" id="UP001162802">
    <property type="component" value="Unassembled WGS sequence"/>
</dbReference>
<dbReference type="Pfam" id="PF01551">
    <property type="entry name" value="Peptidase_M23"/>
    <property type="match status" value="1"/>
</dbReference>
<dbReference type="PANTHER" id="PTHR21666">
    <property type="entry name" value="PEPTIDASE-RELATED"/>
    <property type="match status" value="1"/>
</dbReference>
<dbReference type="InterPro" id="IPR011055">
    <property type="entry name" value="Dup_hybrid_motif"/>
</dbReference>
<comment type="cofactor">
    <cofactor evidence="1">
        <name>Zn(2+)</name>
        <dbReference type="ChEBI" id="CHEBI:29105"/>
    </cofactor>
</comment>
<sequence>MVVTKVFAKIRAVAGAAVIAGSAIAAHPAMANSSAASADIAAPLRAAQSASQSASGNEDAQFRTLFSSWQNFEETGLAAAKPAAKVGAIAPVSIPSRNPLEHSVTTSGYGMRNHPILGRRAGHKGIDLAAPTGTPVYAPADGIVSRASMFSSYGLYISLEHGGELQTRYGHLSRLNVAEGQTVHKGDLIGFVGSTGRSTGPHLHYEVRVDGAAVNPVPYMQSGLAANESGAKGG</sequence>